<reference evidence="1" key="1">
    <citation type="submission" date="2022-09" db="EMBL/GenBank/DDBJ databases">
        <title>On Diversity and Genetic Richness: Insights on Aeromonad Phage Diversity through Physicochemical and Molecular Analysis.</title>
        <authorList>
            <person name="Papa D.M."/>
            <person name="Rousseau G."/>
            <person name="Tremblay D."/>
            <person name="Labrie S."/>
            <person name="Gutierrez T.A."/>
            <person name="Ramos J.D."/>
            <person name="Moineau S."/>
        </authorList>
    </citation>
    <scope>NUCLEOTIDE SEQUENCE</scope>
</reference>
<proteinExistence type="predicted"/>
<gene>
    <name evidence="1" type="ORF">NPHMPGLK_00126</name>
</gene>
<evidence type="ECO:0000313" key="1">
    <source>
        <dbReference type="EMBL" id="UYD60461.1"/>
    </source>
</evidence>
<name>A0AA95C6A0_9CAUD</name>
<organism evidence="1">
    <name type="scientific">Aeromonas phage vB_AehM_DM2</name>
    <dbReference type="NCBI Taxonomy" id="2973716"/>
    <lineage>
        <taxon>Viruses</taxon>
        <taxon>Duplodnaviria</taxon>
        <taxon>Heunggongvirae</taxon>
        <taxon>Uroviricota</taxon>
        <taxon>Caudoviricetes</taxon>
        <taxon>Pantevenvirales</taxon>
        <taxon>Straboviridae</taxon>
        <taxon>Biquartavirus</taxon>
    </lineage>
</organism>
<sequence length="153" mass="17134">MKYSIKFKNGASIKEFGEECRSTNAEIIFILQFNEVNATKDPDGCYRLVGPAGWNYTDSEGDDLIVSRVEAHVYFDIAPLEFNAKLKDSEAFHTIVSAGYIEHGDTCFVEDFIGLDEVHFIKTTKDGYIVNHGAGYPIHMKGDPLKLFNDVGE</sequence>
<accession>A0AA95C6A0</accession>
<protein>
    <submittedName>
        <fullName evidence="1">Uncharacterized protein</fullName>
    </submittedName>
</protein>
<dbReference type="EMBL" id="OP380605">
    <property type="protein sequence ID" value="UYD60461.1"/>
    <property type="molecule type" value="Genomic_DNA"/>
</dbReference>